<gene>
    <name evidence="1" type="ORF">MiSe_24900</name>
</gene>
<evidence type="ECO:0000313" key="2">
    <source>
        <dbReference type="Proteomes" id="UP001050975"/>
    </source>
</evidence>
<proteinExistence type="predicted"/>
<dbReference type="EMBL" id="BLAY01000033">
    <property type="protein sequence ID" value="GET37736.1"/>
    <property type="molecule type" value="Genomic_DNA"/>
</dbReference>
<protein>
    <submittedName>
        <fullName evidence="1">Uncharacterized protein</fullName>
    </submittedName>
</protein>
<name>A0AAV3XAU0_9CYAN</name>
<organism evidence="1 2">
    <name type="scientific">Microseira wollei NIES-4236</name>
    <dbReference type="NCBI Taxonomy" id="2530354"/>
    <lineage>
        <taxon>Bacteria</taxon>
        <taxon>Bacillati</taxon>
        <taxon>Cyanobacteriota</taxon>
        <taxon>Cyanophyceae</taxon>
        <taxon>Oscillatoriophycideae</taxon>
        <taxon>Aerosakkonematales</taxon>
        <taxon>Aerosakkonemataceae</taxon>
        <taxon>Microseira</taxon>
    </lineage>
</organism>
<dbReference type="AlphaFoldDB" id="A0AAV3XAU0"/>
<accession>A0AAV3XAU0</accession>
<dbReference type="Proteomes" id="UP001050975">
    <property type="component" value="Unassembled WGS sequence"/>
</dbReference>
<reference evidence="1" key="1">
    <citation type="submission" date="2019-10" db="EMBL/GenBank/DDBJ databases">
        <title>Draft genome sequece of Microseira wollei NIES-4236.</title>
        <authorList>
            <person name="Yamaguchi H."/>
            <person name="Suzuki S."/>
            <person name="Kawachi M."/>
        </authorList>
    </citation>
    <scope>NUCLEOTIDE SEQUENCE</scope>
    <source>
        <strain evidence="1">NIES-4236</strain>
    </source>
</reference>
<comment type="caution">
    <text evidence="1">The sequence shown here is derived from an EMBL/GenBank/DDBJ whole genome shotgun (WGS) entry which is preliminary data.</text>
</comment>
<evidence type="ECO:0000313" key="1">
    <source>
        <dbReference type="EMBL" id="GET37736.1"/>
    </source>
</evidence>
<keyword evidence="2" id="KW-1185">Reference proteome</keyword>
<sequence>MRMRSLRGLGVTEETHLQNIRRSRSVPEAYRTSVAEAYPKISFYRFKYSFFTSLKALSIRKLISSKVLITWAST</sequence>